<evidence type="ECO:0000313" key="2">
    <source>
        <dbReference type="EMBL" id="KAK9835679.1"/>
    </source>
</evidence>
<comment type="caution">
    <text evidence="2">The sequence shown here is derived from an EMBL/GenBank/DDBJ whole genome shotgun (WGS) entry which is preliminary data.</text>
</comment>
<feature type="domain" description="Metallo-beta-lactamase" evidence="1">
    <location>
        <begin position="111"/>
        <end position="311"/>
    </location>
</feature>
<dbReference type="Pfam" id="PF12706">
    <property type="entry name" value="Lactamase_B_2"/>
    <property type="match status" value="1"/>
</dbReference>
<protein>
    <recommendedName>
        <fullName evidence="1">Metallo-beta-lactamase domain-containing protein</fullName>
    </recommendedName>
</protein>
<evidence type="ECO:0000313" key="3">
    <source>
        <dbReference type="Proteomes" id="UP001438707"/>
    </source>
</evidence>
<sequence>MQAQTVRAHKHLHLRLVQAPLVGRLAPPAGALLQRLQHKGLCCGLLHQQKNFWHPSCQPVRAMASWPSIEIGGRKVEGISIAGQETCIILPQLSLALDTGRCPQRSAFQRTVLLSHAHMDHIGGLPFHVATRALQGLPPTTVVLPSCVAKATEGLLEAHRALDGSEMRCDILPCKPGDELVLMNKLICRPFQTFHPVPSQGYTLFSRKQKLKAEYIGRPSEEIRDLRLSGQVVTEQLETCELAFTGDTGPEFITAEGSADALRARLLIMELTFLDDKVAPESAHEMGHMHIDDLVDHADKFKNEHILLIHFSARYSAAQIFENLDDRLPADLRKRCIPFMNGFLDYSKA</sequence>
<name>A0AAW1RPD6_9CHLO</name>
<dbReference type="InterPro" id="IPR001279">
    <property type="entry name" value="Metallo-B-lactamas"/>
</dbReference>
<dbReference type="InterPro" id="IPR036866">
    <property type="entry name" value="RibonucZ/Hydroxyglut_hydro"/>
</dbReference>
<dbReference type="EMBL" id="JALJOS010000008">
    <property type="protein sequence ID" value="KAK9835679.1"/>
    <property type="molecule type" value="Genomic_DNA"/>
</dbReference>
<organism evidence="2 3">
    <name type="scientific">Apatococcus lobatus</name>
    <dbReference type="NCBI Taxonomy" id="904363"/>
    <lineage>
        <taxon>Eukaryota</taxon>
        <taxon>Viridiplantae</taxon>
        <taxon>Chlorophyta</taxon>
        <taxon>core chlorophytes</taxon>
        <taxon>Trebouxiophyceae</taxon>
        <taxon>Chlorellales</taxon>
        <taxon>Chlorellaceae</taxon>
        <taxon>Apatococcus</taxon>
    </lineage>
</organism>
<dbReference type="Gene3D" id="3.60.15.10">
    <property type="entry name" value="Ribonuclease Z/Hydroxyacylglutathione hydrolase-like"/>
    <property type="match status" value="1"/>
</dbReference>
<dbReference type="PANTHER" id="PTHR46504:SF2">
    <property type="entry name" value="TRNASE Z TRZ1"/>
    <property type="match status" value="1"/>
</dbReference>
<gene>
    <name evidence="2" type="ORF">WJX74_005763</name>
</gene>
<reference evidence="2 3" key="1">
    <citation type="journal article" date="2024" name="Nat. Commun.">
        <title>Phylogenomics reveals the evolutionary origins of lichenization in chlorophyte algae.</title>
        <authorList>
            <person name="Puginier C."/>
            <person name="Libourel C."/>
            <person name="Otte J."/>
            <person name="Skaloud P."/>
            <person name="Haon M."/>
            <person name="Grisel S."/>
            <person name="Petersen M."/>
            <person name="Berrin J.G."/>
            <person name="Delaux P.M."/>
            <person name="Dal Grande F."/>
            <person name="Keller J."/>
        </authorList>
    </citation>
    <scope>NUCLEOTIDE SEQUENCE [LARGE SCALE GENOMIC DNA]</scope>
    <source>
        <strain evidence="2 3">SAG 2145</strain>
    </source>
</reference>
<dbReference type="PANTHER" id="PTHR46504">
    <property type="entry name" value="TRNASE Z TRZ1"/>
    <property type="match status" value="1"/>
</dbReference>
<accession>A0AAW1RPD6</accession>
<evidence type="ECO:0000259" key="1">
    <source>
        <dbReference type="Pfam" id="PF12706"/>
    </source>
</evidence>
<dbReference type="Proteomes" id="UP001438707">
    <property type="component" value="Unassembled WGS sequence"/>
</dbReference>
<dbReference type="SUPFAM" id="SSF56281">
    <property type="entry name" value="Metallo-hydrolase/oxidoreductase"/>
    <property type="match status" value="1"/>
</dbReference>
<proteinExistence type="predicted"/>
<dbReference type="AlphaFoldDB" id="A0AAW1RPD6"/>
<keyword evidence="3" id="KW-1185">Reference proteome</keyword>